<comment type="function">
    <text evidence="1 8">Acts as an adapter for the XPO1/CRM1-mediated export of the 60S ribosomal subunit.</text>
</comment>
<comment type="similarity">
    <text evidence="2 8">Belongs to the NMD3 family.</text>
</comment>
<feature type="domain" description="60S ribosomal export protein NMD3 OB-fold" evidence="10">
    <location>
        <begin position="312"/>
        <end position="407"/>
    </location>
</feature>
<dbReference type="InterPro" id="IPR039768">
    <property type="entry name" value="Nmd3"/>
</dbReference>
<dbReference type="EMBL" id="JBGFUD010004454">
    <property type="protein sequence ID" value="MFH4979643.1"/>
    <property type="molecule type" value="Genomic_DNA"/>
</dbReference>
<protein>
    <recommendedName>
        <fullName evidence="3 8">60S ribosomal export protein NMD3</fullName>
    </recommendedName>
</protein>
<evidence type="ECO:0000256" key="7">
    <source>
        <dbReference type="ARBA" id="ARBA00023242"/>
    </source>
</evidence>
<dbReference type="InterPro" id="IPR048898">
    <property type="entry name" value="OB_NMD3"/>
</dbReference>
<keyword evidence="6 8" id="KW-0653">Protein transport</keyword>
<evidence type="ECO:0000313" key="12">
    <source>
        <dbReference type="EMBL" id="MFH4979643.1"/>
    </source>
</evidence>
<dbReference type="AlphaFoldDB" id="A0ABD6EI52"/>
<feature type="domain" description="60S ribosomal export protein NMD3 SH3" evidence="11">
    <location>
        <begin position="248"/>
        <end position="295"/>
    </location>
</feature>
<dbReference type="PANTHER" id="PTHR12746:SF2">
    <property type="entry name" value="60S RIBOSOMAL EXPORT PROTEIN NMD3"/>
    <property type="match status" value="1"/>
</dbReference>
<gene>
    <name evidence="12" type="ORF">AB6A40_006352</name>
</gene>
<reference evidence="12 13" key="1">
    <citation type="submission" date="2024-08" db="EMBL/GenBank/DDBJ databases">
        <title>Gnathostoma spinigerum genome.</title>
        <authorList>
            <person name="Gonzalez-Bertolin B."/>
            <person name="Monzon S."/>
            <person name="Zaballos A."/>
            <person name="Jimenez P."/>
            <person name="Dekumyoy P."/>
            <person name="Varona S."/>
            <person name="Cuesta I."/>
            <person name="Sumanam S."/>
            <person name="Adisakwattana P."/>
            <person name="Gasser R.B."/>
            <person name="Hernandez-Gonzalez A."/>
            <person name="Young N.D."/>
            <person name="Perteguer M.J."/>
        </authorList>
    </citation>
    <scope>NUCLEOTIDE SEQUENCE [LARGE SCALE GENOMIC DNA]</scope>
    <source>
        <strain evidence="12">AL3</strain>
        <tissue evidence="12">Liver</tissue>
    </source>
</reference>
<evidence type="ECO:0000313" key="13">
    <source>
        <dbReference type="Proteomes" id="UP001608902"/>
    </source>
</evidence>
<keyword evidence="5 8" id="KW-0963">Cytoplasm</keyword>
<evidence type="ECO:0000256" key="3">
    <source>
        <dbReference type="ARBA" id="ARBA00017035"/>
    </source>
</evidence>
<name>A0ABD6EI52_9BILA</name>
<accession>A0ABD6EI52</accession>
<dbReference type="GO" id="GO:0005634">
    <property type="term" value="C:nucleus"/>
    <property type="evidence" value="ECO:0007669"/>
    <property type="project" value="UniProtKB-SubCell"/>
</dbReference>
<evidence type="ECO:0000256" key="2">
    <source>
        <dbReference type="ARBA" id="ARBA00009794"/>
    </source>
</evidence>
<keyword evidence="4 8" id="KW-0813">Transport</keyword>
<dbReference type="InterPro" id="IPR048899">
    <property type="entry name" value="NMD_SH3"/>
</dbReference>
<proteinExistence type="inferred from homology"/>
<evidence type="ECO:0000256" key="1">
    <source>
        <dbReference type="ARBA" id="ARBA00002269"/>
    </source>
</evidence>
<dbReference type="Pfam" id="PF21192">
    <property type="entry name" value="OB_NMD3"/>
    <property type="match status" value="1"/>
</dbReference>
<keyword evidence="13" id="KW-1185">Reference proteome</keyword>
<evidence type="ECO:0000259" key="10">
    <source>
        <dbReference type="Pfam" id="PF21192"/>
    </source>
</evidence>
<organism evidence="12 13">
    <name type="scientific">Gnathostoma spinigerum</name>
    <dbReference type="NCBI Taxonomy" id="75299"/>
    <lineage>
        <taxon>Eukaryota</taxon>
        <taxon>Metazoa</taxon>
        <taxon>Ecdysozoa</taxon>
        <taxon>Nematoda</taxon>
        <taxon>Chromadorea</taxon>
        <taxon>Rhabditida</taxon>
        <taxon>Spirurina</taxon>
        <taxon>Gnathostomatomorpha</taxon>
        <taxon>Gnathostomatoidea</taxon>
        <taxon>Gnathostomatidae</taxon>
        <taxon>Gnathostoma</taxon>
    </lineage>
</organism>
<dbReference type="Pfam" id="PF21193">
    <property type="entry name" value="NMD_SH3"/>
    <property type="match status" value="1"/>
</dbReference>
<dbReference type="GO" id="GO:0015031">
    <property type="term" value="P:protein transport"/>
    <property type="evidence" value="ECO:0007669"/>
    <property type="project" value="UniProtKB-KW"/>
</dbReference>
<evidence type="ECO:0000256" key="4">
    <source>
        <dbReference type="ARBA" id="ARBA00022448"/>
    </source>
</evidence>
<dbReference type="PANTHER" id="PTHR12746">
    <property type="entry name" value="NONSENSE-MEDIATED MRNA DECAY PROTEIN 3"/>
    <property type="match status" value="1"/>
</dbReference>
<comment type="subcellular location">
    <subcellularLocation>
        <location evidence="8">Cytoplasm</location>
    </subcellularLocation>
    <subcellularLocation>
        <location evidence="8">Nucleus</location>
    </subcellularLocation>
</comment>
<feature type="domain" description="Nmd3 N-terminal" evidence="9">
    <location>
        <begin position="16"/>
        <end position="245"/>
    </location>
</feature>
<keyword evidence="7 8" id="KW-0539">Nucleus</keyword>
<sequence length="510" mass="58325">MEPLQVKEESIGCIACCDCGAPIAPNPTNMCITCVRSRVDITEGIPRQGHLIMCKFCSRFLVPPNAWVRAELESKELMSLALKRLKPMMSKVRLVDAAFVWTEPHSKRIKVRLMIQKEIFSSAILQQSFVVEFALTTQVCESCRRVEAKDYWRACVQIRQKCEFKKTLFYLEQLVLKHGAHLSSTGVKPVSTGIDFFFAKQQDARKLVDFLMSVLPCRNHYAQELVTHDAKNNTYDYKHTFCVEVVPVCRDDLICLPKKTAQSFGNMNQLVICLRISSVVTLIDPLTLQFIDVTSNQFWRDPFPVLCQRKQLVEFYVIDVESVGAVKRATGHGRVSDKHELADIWVVRSNQVGVNDAQQACCRSHLGRLLKPGDLVLGYDLRNCNFNNDVLDGMKEENVLDVVLIRKAYDRDTRQRRRKWKLKRLVENGHIFSETDSTANEFQSFMEDLEEDELLREKVNIYKDTSKIQIEADDTTEDDLPLGPSLQEMLDDLDINADVEMPDAESNISS</sequence>
<dbReference type="Proteomes" id="UP001608902">
    <property type="component" value="Unassembled WGS sequence"/>
</dbReference>
<dbReference type="Pfam" id="PF04981">
    <property type="entry name" value="NMD3"/>
    <property type="match status" value="1"/>
</dbReference>
<evidence type="ECO:0000259" key="9">
    <source>
        <dbReference type="Pfam" id="PF04981"/>
    </source>
</evidence>
<dbReference type="GO" id="GO:0005737">
    <property type="term" value="C:cytoplasm"/>
    <property type="evidence" value="ECO:0007669"/>
    <property type="project" value="UniProtKB-SubCell"/>
</dbReference>
<dbReference type="InterPro" id="IPR007064">
    <property type="entry name" value="Nmd3_N"/>
</dbReference>
<evidence type="ECO:0000259" key="11">
    <source>
        <dbReference type="Pfam" id="PF21193"/>
    </source>
</evidence>
<evidence type="ECO:0000256" key="5">
    <source>
        <dbReference type="ARBA" id="ARBA00022490"/>
    </source>
</evidence>
<evidence type="ECO:0000256" key="8">
    <source>
        <dbReference type="RuleBase" id="RU364108"/>
    </source>
</evidence>
<comment type="caution">
    <text evidence="12">The sequence shown here is derived from an EMBL/GenBank/DDBJ whole genome shotgun (WGS) entry which is preliminary data.</text>
</comment>
<evidence type="ECO:0000256" key="6">
    <source>
        <dbReference type="ARBA" id="ARBA00022927"/>
    </source>
</evidence>